<dbReference type="InterPro" id="IPR027417">
    <property type="entry name" value="P-loop_NTPase"/>
</dbReference>
<evidence type="ECO:0000313" key="5">
    <source>
        <dbReference type="Proteomes" id="UP000002729"/>
    </source>
</evidence>
<evidence type="ECO:0000313" key="4">
    <source>
        <dbReference type="EMBL" id="EGB08244.1"/>
    </source>
</evidence>
<dbReference type="OrthoDB" id="10681966at2759"/>
<dbReference type="KEGG" id="aaf:AURANDRAFT_64256"/>
<feature type="region of interest" description="Disordered" evidence="3">
    <location>
        <begin position="174"/>
        <end position="232"/>
    </location>
</feature>
<dbReference type="GO" id="GO:0031514">
    <property type="term" value="C:motile cilium"/>
    <property type="evidence" value="ECO:0007669"/>
    <property type="project" value="TreeGrafter"/>
</dbReference>
<feature type="region of interest" description="Disordered" evidence="3">
    <location>
        <begin position="115"/>
        <end position="143"/>
    </location>
</feature>
<organism evidence="5">
    <name type="scientific">Aureococcus anophagefferens</name>
    <name type="common">Harmful bloom alga</name>
    <dbReference type="NCBI Taxonomy" id="44056"/>
    <lineage>
        <taxon>Eukaryota</taxon>
        <taxon>Sar</taxon>
        <taxon>Stramenopiles</taxon>
        <taxon>Ochrophyta</taxon>
        <taxon>Pelagophyceae</taxon>
        <taxon>Pelagomonadales</taxon>
        <taxon>Pelagomonadaceae</taxon>
        <taxon>Aureococcus</taxon>
    </lineage>
</organism>
<sequence>MSIPAAPLELAFGPVDGLLRTVLVVDVDVARGDADEPEFATVGAATVPLYGAVAAGLPVFEVDAPIVAPAPAEEDAEPAPSPGVLKARFALDEELTDYLDGARVLRVATAVLTKPPPGAWCPAPKSAEELEAAGDEPEPEDLSPFAFDLRVVGDGAAPPLPGDLDLGAARLAFVDETPPPPEETEDGGEAPEPGDGGDDASAAAASAAPSDPPAGEDAEPAEEPPPPFVGYRAAWSDAAPSLFLPRETCVALAAAAAAGEPELVFEIARKVPPPPPDPEAEVDPEAPAPEPTVETATVTLDAKGFWGGASNLDASGAVVAPPPPAPDLPDAEESAGESLAQTSLEDPGETGEPPAEAADGAEDAEPEPEPEPAKHLSELLDDHGTELALGLTLSKPLVAPVDPSSKPTYEGLVPKTKIASLCGTAGPRDFKVEFKDEIDDVVTTLSEEMAKIIISKDPTGKAPVEDFDERQWLYGLNTGTLEPADVGGKILGPYHAFKERLKPCIQRVVRKYFPDAPTTPHRDCDDWRELGEYDRFLNAVYAELVTNVIEVTNKRFRDAESNQEPESKPSPFVEEHDDDDDKAVVKCKVFVEKVLMKCEDFEGQGDVARAAAHFAEAFEHIKQQIGLFPAEAKGLAFVLGNCYRAAGLAAGRCLGRRLDGAALGPVLAHLKEALALDCAHDGALAVYGAALLEAGDAKGARCVLEEALDPSAESLKEGAADAAVLTTTLLAVVDVADGDLPKARRTLEKAARANNTPGQDGARGRAYVGLAAATWLHGFGLTACATKALDLALAGEARASALARVAGPLRDSFTPPELRAELDAERAFLLLAAGELGPAEVVATKATYAAPDLGRAWLALGLVHDAARRTADAAGTLARALALLNAPESPEPAPLWLFCRVCDLAILQGDLDLAKDVAIIACQRGKNAVPWIMAARAFILLGEHAEAEAALTEANIRNPDSAETWGYLVLANLGQYVLGDSKRIDQAASCLDQAKNLFLDDGNILTDVGVAFAEVDRLTVAAEVLAAAAALPYGDFTKHAKLALARVLAKQNKVVEATDEYASLLGTATGDEAAILKAELAPLLADAWQTKTFRCVERTGDFKQFLNDAGLPRILGEIVERLSGVGATMTMGIHDNMFYRTEHGLLKDKVNLPVPLDGSEVSDRNALGHAITKRGSLVGGAVEVRSVTTCNGKGNNGMARYEIVGDELLVTVANLDTGAAFRLRMERVDEAPSPCMSRWSPLLLLLLGGSVGDEAGIDVVIEATAADVYYALPYALFALRRRGRGFVGSITVSYAAAERRDFAKLEKVFPASPGNGTRRDVVFTSAGAPGGARLAADAVAFRRVDAASWAARNGTFLRAPDDDGTGALRAALRCVALEDVDFGDAARALRRCGDVARRERRAAAARRGLCLDGRLAPEHFVIGAQKAGTTTFASALAAQPSIVLPEGASAGARKEPHVFDGPVLREEWLRRYPACERKAGAADVAAAVAAARARGGLATVELRSGAAARRVGLDATPVLYVDAAPKIVAQYGALAPRLSFTVLLRDPVGRTASAFHNWVRAGWRREKSKADRVETLEQYVAYLAKRGGRDPFSHVWGPFAGSKYADHLRAWFAALAPSQFAVVPFRYLDDDPPRRALFPWTRKRTERAPPPPLAPRDAANESALDFTLRRLGLPLPETRAVDCIALNRRRALDGAAGRALGPCNARARAPEDDALSPASAAALAKLVATHVSPLKVARVLAGAPGEEPPRLFAFRGDAKDPAAVADWLARSW</sequence>
<feature type="region of interest" description="Disordered" evidence="3">
    <location>
        <begin position="314"/>
        <end position="375"/>
    </location>
</feature>
<dbReference type="EMBL" id="GL833128">
    <property type="protein sequence ID" value="EGB08244.1"/>
    <property type="molecule type" value="Genomic_DNA"/>
</dbReference>
<keyword evidence="2" id="KW-0802">TPR repeat</keyword>
<evidence type="ECO:0000256" key="2">
    <source>
        <dbReference type="ARBA" id="ARBA00022803"/>
    </source>
</evidence>
<feature type="compositionally biased region" description="Acidic residues" evidence="3">
    <location>
        <begin position="129"/>
        <end position="141"/>
    </location>
</feature>
<gene>
    <name evidence="4" type="ORF">AURANDRAFT_64256</name>
</gene>
<protein>
    <recommendedName>
        <fullName evidence="6">Sulfotransferase domain-containing protein</fullName>
    </recommendedName>
</protein>
<dbReference type="InParanoid" id="F0Y9I9"/>
<keyword evidence="5" id="KW-1185">Reference proteome</keyword>
<name>F0Y9I9_AURAN</name>
<dbReference type="SUPFAM" id="SSF52540">
    <property type="entry name" value="P-loop containing nucleoside triphosphate hydrolases"/>
    <property type="match status" value="1"/>
</dbReference>
<dbReference type="GO" id="GO:0003341">
    <property type="term" value="P:cilium movement"/>
    <property type="evidence" value="ECO:0007669"/>
    <property type="project" value="TreeGrafter"/>
</dbReference>
<dbReference type="InterPro" id="IPR011990">
    <property type="entry name" value="TPR-like_helical_dom_sf"/>
</dbReference>
<dbReference type="RefSeq" id="XP_009036975.1">
    <property type="nucleotide sequence ID" value="XM_009038727.1"/>
</dbReference>
<dbReference type="PANTHER" id="PTHR44314">
    <property type="entry name" value="CILIA- AND FLAGELLA-ASSOCIATED PROTEIN 70"/>
    <property type="match status" value="1"/>
</dbReference>
<evidence type="ECO:0008006" key="6">
    <source>
        <dbReference type="Google" id="ProtNLM"/>
    </source>
</evidence>
<dbReference type="Proteomes" id="UP000002729">
    <property type="component" value="Unassembled WGS sequence"/>
</dbReference>
<proteinExistence type="predicted"/>
<feature type="compositionally biased region" description="Acidic residues" evidence="3">
    <location>
        <begin position="359"/>
        <end position="370"/>
    </location>
</feature>
<accession>F0Y9I9</accession>
<feature type="region of interest" description="Disordered" evidence="3">
    <location>
        <begin position="268"/>
        <end position="293"/>
    </location>
</feature>
<keyword evidence="1" id="KW-0677">Repeat</keyword>
<dbReference type="Gene3D" id="3.40.50.300">
    <property type="entry name" value="P-loop containing nucleotide triphosphate hydrolases"/>
    <property type="match status" value="1"/>
</dbReference>
<evidence type="ECO:0000256" key="1">
    <source>
        <dbReference type="ARBA" id="ARBA00022737"/>
    </source>
</evidence>
<evidence type="ECO:0000256" key="3">
    <source>
        <dbReference type="SAM" id="MobiDB-lite"/>
    </source>
</evidence>
<dbReference type="PANTHER" id="PTHR44314:SF1">
    <property type="entry name" value="CILIA- AND FLAGELLA-ASSOCIATED PROTEIN 70"/>
    <property type="match status" value="1"/>
</dbReference>
<dbReference type="GO" id="GO:0070062">
    <property type="term" value="C:extracellular exosome"/>
    <property type="evidence" value="ECO:0007669"/>
    <property type="project" value="TreeGrafter"/>
</dbReference>
<dbReference type="Gene3D" id="1.25.40.10">
    <property type="entry name" value="Tetratricopeptide repeat domain"/>
    <property type="match status" value="2"/>
</dbReference>
<feature type="compositionally biased region" description="Low complexity" evidence="3">
    <location>
        <begin position="199"/>
        <end position="213"/>
    </location>
</feature>
<reference evidence="4 5" key="1">
    <citation type="journal article" date="2011" name="Proc. Natl. Acad. Sci. U.S.A.">
        <title>Niche of harmful alga Aureococcus anophagefferens revealed through ecogenomics.</title>
        <authorList>
            <person name="Gobler C.J."/>
            <person name="Berry D.L."/>
            <person name="Dyhrman S.T."/>
            <person name="Wilhelm S.W."/>
            <person name="Salamov A."/>
            <person name="Lobanov A.V."/>
            <person name="Zhang Y."/>
            <person name="Collier J.L."/>
            <person name="Wurch L.L."/>
            <person name="Kustka A.B."/>
            <person name="Dill B.D."/>
            <person name="Shah M."/>
            <person name="VerBerkmoes N.C."/>
            <person name="Kuo A."/>
            <person name="Terry A."/>
            <person name="Pangilinan J."/>
            <person name="Lindquist E.A."/>
            <person name="Lucas S."/>
            <person name="Paulsen I.T."/>
            <person name="Hattenrath-Lehmann T.K."/>
            <person name="Talmage S.C."/>
            <person name="Walker E.A."/>
            <person name="Koch F."/>
            <person name="Burson A.M."/>
            <person name="Marcoval M.A."/>
            <person name="Tang Y.Z."/>
            <person name="Lecleir G.R."/>
            <person name="Coyne K.J."/>
            <person name="Berg G.M."/>
            <person name="Bertrand E.M."/>
            <person name="Saito M.A."/>
            <person name="Gladyshev V.N."/>
            <person name="Grigoriev I.V."/>
        </authorList>
    </citation>
    <scope>NUCLEOTIDE SEQUENCE [LARGE SCALE GENOMIC DNA]</scope>
    <source>
        <strain evidence="5">CCMP 1984</strain>
    </source>
</reference>
<dbReference type="GO" id="GO:0060271">
    <property type="term" value="P:cilium assembly"/>
    <property type="evidence" value="ECO:0007669"/>
    <property type="project" value="TreeGrafter"/>
</dbReference>
<feature type="region of interest" description="Disordered" evidence="3">
    <location>
        <begin position="557"/>
        <end position="577"/>
    </location>
</feature>
<dbReference type="GeneID" id="20224740"/>
<dbReference type="SUPFAM" id="SSF48452">
    <property type="entry name" value="TPR-like"/>
    <property type="match status" value="1"/>
</dbReference>
<dbReference type="InterPro" id="IPR052628">
    <property type="entry name" value="CFAP70"/>
</dbReference>